<keyword evidence="4" id="KW-0560">Oxidoreductase</keyword>
<dbReference type="EMBL" id="JFHD01000046">
    <property type="protein sequence ID" value="KDR25528.1"/>
    <property type="molecule type" value="Genomic_DNA"/>
</dbReference>
<evidence type="ECO:0000256" key="4">
    <source>
        <dbReference type="ARBA" id="ARBA00023002"/>
    </source>
</evidence>
<evidence type="ECO:0000256" key="3">
    <source>
        <dbReference type="ARBA" id="ARBA00022827"/>
    </source>
</evidence>
<comment type="similarity">
    <text evidence="1">Belongs to the GMC oxidoreductase family.</text>
</comment>
<evidence type="ECO:0000259" key="5">
    <source>
        <dbReference type="Pfam" id="PF05199"/>
    </source>
</evidence>
<accession>A0A656QA82</accession>
<comment type="caution">
    <text evidence="6">The sequence shown here is derived from an EMBL/GenBank/DDBJ whole genome shotgun (WGS) entry which is preliminary data.</text>
</comment>
<dbReference type="Gene3D" id="3.50.50.60">
    <property type="entry name" value="FAD/NAD(P)-binding domain"/>
    <property type="match status" value="1"/>
</dbReference>
<reference evidence="6 7" key="1">
    <citation type="submission" date="2014-03" db="EMBL/GenBank/DDBJ databases">
        <title>Draft Genome Sequences of Four Burkholderia Strains.</title>
        <authorList>
            <person name="Liu X.Y."/>
            <person name="Li C.X."/>
            <person name="Xu J.H."/>
        </authorList>
    </citation>
    <scope>NUCLEOTIDE SEQUENCE [LARGE SCALE GENOMIC DNA]</scope>
    <source>
        <strain evidence="6 7">OP-1</strain>
    </source>
</reference>
<dbReference type="Proteomes" id="UP000027451">
    <property type="component" value="Unassembled WGS sequence"/>
</dbReference>
<dbReference type="InterPro" id="IPR007867">
    <property type="entry name" value="GMC_OxRtase_C"/>
</dbReference>
<dbReference type="PANTHER" id="PTHR46056">
    <property type="entry name" value="LONG-CHAIN-ALCOHOL OXIDASE"/>
    <property type="match status" value="1"/>
</dbReference>
<proteinExistence type="inferred from homology"/>
<evidence type="ECO:0000313" key="6">
    <source>
        <dbReference type="EMBL" id="KDR25528.1"/>
    </source>
</evidence>
<keyword evidence="7" id="KW-1185">Reference proteome</keyword>
<keyword evidence="3" id="KW-0274">FAD</keyword>
<organism evidence="6 7">
    <name type="scientific">Caballeronia zhejiangensis</name>
    <dbReference type="NCBI Taxonomy" id="871203"/>
    <lineage>
        <taxon>Bacteria</taxon>
        <taxon>Pseudomonadati</taxon>
        <taxon>Pseudomonadota</taxon>
        <taxon>Betaproteobacteria</taxon>
        <taxon>Burkholderiales</taxon>
        <taxon>Burkholderiaceae</taxon>
        <taxon>Caballeronia</taxon>
    </lineage>
</organism>
<feature type="domain" description="Glucose-methanol-choline oxidoreductase C-terminal" evidence="5">
    <location>
        <begin position="1"/>
        <end position="46"/>
    </location>
</feature>
<dbReference type="PANTHER" id="PTHR46056:SF12">
    <property type="entry name" value="LONG-CHAIN-ALCOHOL OXIDASE"/>
    <property type="match status" value="1"/>
</dbReference>
<dbReference type="SUPFAM" id="SSF51905">
    <property type="entry name" value="FAD/NAD(P)-binding domain"/>
    <property type="match status" value="1"/>
</dbReference>
<evidence type="ECO:0000256" key="1">
    <source>
        <dbReference type="ARBA" id="ARBA00010790"/>
    </source>
</evidence>
<dbReference type="GO" id="GO:0016614">
    <property type="term" value="F:oxidoreductase activity, acting on CH-OH group of donors"/>
    <property type="evidence" value="ECO:0007669"/>
    <property type="project" value="InterPro"/>
</dbReference>
<evidence type="ECO:0000313" key="7">
    <source>
        <dbReference type="Proteomes" id="UP000027451"/>
    </source>
</evidence>
<sequence>MGGDPATSVVNADCRSWDIDNLWICDGSVFPTVGGVNPSLTIQAIALRTADRIEALAARGDL</sequence>
<gene>
    <name evidence="6" type="ORF">BG60_28115</name>
</gene>
<dbReference type="Pfam" id="PF05199">
    <property type="entry name" value="GMC_oxred_C"/>
    <property type="match status" value="1"/>
</dbReference>
<keyword evidence="2" id="KW-0285">Flavoprotein</keyword>
<protein>
    <recommendedName>
        <fullName evidence="5">Glucose-methanol-choline oxidoreductase C-terminal domain-containing protein</fullName>
    </recommendedName>
</protein>
<evidence type="ECO:0000256" key="2">
    <source>
        <dbReference type="ARBA" id="ARBA00022630"/>
    </source>
</evidence>
<name>A0A656QA82_9BURK</name>
<dbReference type="AlphaFoldDB" id="A0A656QA82"/>
<dbReference type="InterPro" id="IPR036188">
    <property type="entry name" value="FAD/NAD-bd_sf"/>
</dbReference>